<reference evidence="10 11" key="1">
    <citation type="journal article" date="2019" name="Environ. Microbiol.">
        <title>Species interactions and distinct microbial communities in high Arctic permafrost affected cryosols are associated with the CH4 and CO2 gas fluxes.</title>
        <authorList>
            <person name="Altshuler I."/>
            <person name="Hamel J."/>
            <person name="Turney S."/>
            <person name="Magnuson E."/>
            <person name="Levesque R."/>
            <person name="Greer C."/>
            <person name="Whyte L.G."/>
        </authorList>
    </citation>
    <scope>NUCLEOTIDE SEQUENCE [LARGE SCALE GENOMIC DNA]</scope>
    <source>
        <strain evidence="10 11">E4</strain>
    </source>
</reference>
<dbReference type="GO" id="GO:0007165">
    <property type="term" value="P:signal transduction"/>
    <property type="evidence" value="ECO:0007669"/>
    <property type="project" value="UniProtKB-KW"/>
</dbReference>
<dbReference type="SUPFAM" id="SSF58104">
    <property type="entry name" value="Methyl-accepting chemotaxis protein (MCP) signaling domain"/>
    <property type="match status" value="1"/>
</dbReference>
<dbReference type="PANTHER" id="PTHR43531:SF7">
    <property type="entry name" value="AEROTAXIS RECEPTOR"/>
    <property type="match status" value="1"/>
</dbReference>
<evidence type="ECO:0000259" key="7">
    <source>
        <dbReference type="PROSITE" id="PS50111"/>
    </source>
</evidence>
<evidence type="ECO:0000256" key="6">
    <source>
        <dbReference type="SAM" id="Phobius"/>
    </source>
</evidence>
<dbReference type="InterPro" id="IPR035965">
    <property type="entry name" value="PAS-like_dom_sf"/>
</dbReference>
<feature type="transmembrane region" description="Helical" evidence="6">
    <location>
        <begin position="171"/>
        <end position="204"/>
    </location>
</feature>
<dbReference type="PROSITE" id="PS50111">
    <property type="entry name" value="CHEMOTAXIS_TRANSDUC_2"/>
    <property type="match status" value="1"/>
</dbReference>
<evidence type="ECO:0000256" key="2">
    <source>
        <dbReference type="ARBA" id="ARBA00022500"/>
    </source>
</evidence>
<keyword evidence="6" id="KW-0812">Transmembrane</keyword>
<evidence type="ECO:0000256" key="3">
    <source>
        <dbReference type="ARBA" id="ARBA00023224"/>
    </source>
</evidence>
<dbReference type="PROSITE" id="PS50112">
    <property type="entry name" value="PAS"/>
    <property type="match status" value="1"/>
</dbReference>
<dbReference type="CDD" id="cd06225">
    <property type="entry name" value="HAMP"/>
    <property type="match status" value="1"/>
</dbReference>
<keyword evidence="6" id="KW-1133">Transmembrane helix</keyword>
<evidence type="ECO:0000259" key="8">
    <source>
        <dbReference type="PROSITE" id="PS50112"/>
    </source>
</evidence>
<dbReference type="Pfam" id="PF08447">
    <property type="entry name" value="PAS_3"/>
    <property type="match status" value="1"/>
</dbReference>
<dbReference type="InterPro" id="IPR013655">
    <property type="entry name" value="PAS_fold_3"/>
</dbReference>
<dbReference type="InterPro" id="IPR000014">
    <property type="entry name" value="PAS"/>
</dbReference>
<feature type="domain" description="PAS" evidence="8">
    <location>
        <begin position="25"/>
        <end position="49"/>
    </location>
</feature>
<evidence type="ECO:0000256" key="1">
    <source>
        <dbReference type="ARBA" id="ARBA00004370"/>
    </source>
</evidence>
<feature type="domain" description="HAMP" evidence="9">
    <location>
        <begin position="210"/>
        <end position="262"/>
    </location>
</feature>
<dbReference type="PROSITE" id="PS50885">
    <property type="entry name" value="HAMP"/>
    <property type="match status" value="1"/>
</dbReference>
<dbReference type="Pfam" id="PF00015">
    <property type="entry name" value="MCPsignal"/>
    <property type="match status" value="1"/>
</dbReference>
<dbReference type="PANTHER" id="PTHR43531">
    <property type="entry name" value="PROTEIN ICFG"/>
    <property type="match status" value="1"/>
</dbReference>
<dbReference type="OrthoDB" id="9812260at2"/>
<comment type="caution">
    <text evidence="10">The sequence shown here is derived from an EMBL/GenBank/DDBJ whole genome shotgun (WGS) entry which is preliminary data.</text>
</comment>
<sequence>MRVNMPVTQREYGLDPDTTLMSTTDVNSRIIYANSAFINVSGFSEEELIFKPHNIVRHPDMPVEAFADMWFTLQQGDSWTGLVKNRRQNGDHYWVRANVTPVYHLDTLTGYISVRNKPDAQEIESAESLYHLVRENNAGSRKFHKGLVVRTGLFSPLSLLQKLSVSWRLRLPLFIAGLFPLLFSLAGGSIIWLVALTLITLLAADAFLQTQIRNPIKTLLTQAQQVVSGKKVNSVHMNRVDEIGLLMRSLNQFGLNLHSLVEDVGTQVSGITDISKQLSKNSTALSARTEETAANLQQTAAAVEQITGAVQQSADTAVQATRLADITTAVANKGGHIMQETIGMMQSISHASNKVVDIIAVIDSIAFQTNILALNAAVEAARAGVEGRGFAVVAAEVRVLAQRSATAAKEIKALIDANMHSVTTGGHMVESAGKQISEIIEEVVQMSGLIKEISHATHEQTSALTLINTSLAQIETMTHNNAEMVLQSSQSADSLNYQATRLRSAIDVYSGQMTKMEAAKHTAPEADFSEVRLG</sequence>
<dbReference type="GO" id="GO:0004888">
    <property type="term" value="F:transmembrane signaling receptor activity"/>
    <property type="evidence" value="ECO:0007669"/>
    <property type="project" value="InterPro"/>
</dbReference>
<evidence type="ECO:0000259" key="9">
    <source>
        <dbReference type="PROSITE" id="PS50885"/>
    </source>
</evidence>
<dbReference type="Gene3D" id="3.30.450.20">
    <property type="entry name" value="PAS domain"/>
    <property type="match status" value="1"/>
</dbReference>
<evidence type="ECO:0000313" key="11">
    <source>
        <dbReference type="Proteomes" id="UP000317663"/>
    </source>
</evidence>
<evidence type="ECO:0000313" key="10">
    <source>
        <dbReference type="EMBL" id="TPG64898.1"/>
    </source>
</evidence>
<comment type="similarity">
    <text evidence="4">Belongs to the methyl-accepting chemotaxis (MCP) protein family.</text>
</comment>
<keyword evidence="3 5" id="KW-0807">Transducer</keyword>
<dbReference type="CDD" id="cd11386">
    <property type="entry name" value="MCP_signal"/>
    <property type="match status" value="1"/>
</dbReference>
<dbReference type="GO" id="GO:0006935">
    <property type="term" value="P:chemotaxis"/>
    <property type="evidence" value="ECO:0007669"/>
    <property type="project" value="UniProtKB-KW"/>
</dbReference>
<dbReference type="InterPro" id="IPR004090">
    <property type="entry name" value="Chemotax_Me-accpt_rcpt"/>
</dbReference>
<accession>A0A502GU07</accession>
<organism evidence="10 11">
    <name type="scientific">Ewingella americana</name>
    <dbReference type="NCBI Taxonomy" id="41202"/>
    <lineage>
        <taxon>Bacteria</taxon>
        <taxon>Pseudomonadati</taxon>
        <taxon>Pseudomonadota</taxon>
        <taxon>Gammaproteobacteria</taxon>
        <taxon>Enterobacterales</taxon>
        <taxon>Yersiniaceae</taxon>
        <taxon>Ewingella</taxon>
    </lineage>
</organism>
<feature type="domain" description="Methyl-accepting transducer" evidence="7">
    <location>
        <begin position="267"/>
        <end position="496"/>
    </location>
</feature>
<dbReference type="InterPro" id="IPR051310">
    <property type="entry name" value="MCP_chemotaxis"/>
</dbReference>
<evidence type="ECO:0000256" key="4">
    <source>
        <dbReference type="ARBA" id="ARBA00029447"/>
    </source>
</evidence>
<dbReference type="FunFam" id="1.10.287.950:FF:000001">
    <property type="entry name" value="Methyl-accepting chemotaxis sensory transducer"/>
    <property type="match status" value="1"/>
</dbReference>
<keyword evidence="2" id="KW-0145">Chemotaxis</keyword>
<keyword evidence="6" id="KW-0472">Membrane</keyword>
<dbReference type="Proteomes" id="UP000317663">
    <property type="component" value="Unassembled WGS sequence"/>
</dbReference>
<dbReference type="RefSeq" id="WP_140469985.1">
    <property type="nucleotide sequence ID" value="NZ_RCZD01000001.1"/>
</dbReference>
<proteinExistence type="inferred from homology"/>
<dbReference type="EMBL" id="RCZD01000001">
    <property type="protein sequence ID" value="TPG64898.1"/>
    <property type="molecule type" value="Genomic_DNA"/>
</dbReference>
<dbReference type="SUPFAM" id="SSF55785">
    <property type="entry name" value="PYP-like sensor domain (PAS domain)"/>
    <property type="match status" value="1"/>
</dbReference>
<dbReference type="NCBIfam" id="TIGR00229">
    <property type="entry name" value="sensory_box"/>
    <property type="match status" value="1"/>
</dbReference>
<dbReference type="InterPro" id="IPR003660">
    <property type="entry name" value="HAMP_dom"/>
</dbReference>
<dbReference type="PRINTS" id="PR00260">
    <property type="entry name" value="CHEMTRNSDUCR"/>
</dbReference>
<dbReference type="SMART" id="SM00283">
    <property type="entry name" value="MA"/>
    <property type="match status" value="1"/>
</dbReference>
<dbReference type="InterPro" id="IPR004089">
    <property type="entry name" value="MCPsignal_dom"/>
</dbReference>
<protein>
    <submittedName>
        <fullName evidence="10">PAS domain S-box protein</fullName>
    </submittedName>
</protein>
<dbReference type="GO" id="GO:0005886">
    <property type="term" value="C:plasma membrane"/>
    <property type="evidence" value="ECO:0007669"/>
    <property type="project" value="TreeGrafter"/>
</dbReference>
<name>A0A502GU07_9GAMM</name>
<keyword evidence="11" id="KW-1185">Reference proteome</keyword>
<evidence type="ECO:0000256" key="5">
    <source>
        <dbReference type="PROSITE-ProRule" id="PRU00284"/>
    </source>
</evidence>
<dbReference type="Gene3D" id="1.10.287.950">
    <property type="entry name" value="Methyl-accepting chemotaxis protein"/>
    <property type="match status" value="1"/>
</dbReference>
<comment type="subcellular location">
    <subcellularLocation>
        <location evidence="1">Membrane</location>
    </subcellularLocation>
</comment>
<dbReference type="AlphaFoldDB" id="A0A502GU07"/>
<dbReference type="CDD" id="cd00130">
    <property type="entry name" value="PAS"/>
    <property type="match status" value="1"/>
</dbReference>
<gene>
    <name evidence="10" type="ORF">EAH77_01210</name>
</gene>